<proteinExistence type="predicted"/>
<organism evidence="1 2">
    <name type="scientific">Aeromonas caviae</name>
    <name type="common">Aeromonas punctata</name>
    <dbReference type="NCBI Taxonomy" id="648"/>
    <lineage>
        <taxon>Bacteria</taxon>
        <taxon>Pseudomonadati</taxon>
        <taxon>Pseudomonadota</taxon>
        <taxon>Gammaproteobacteria</taxon>
        <taxon>Aeromonadales</taxon>
        <taxon>Aeromonadaceae</taxon>
        <taxon>Aeromonas</taxon>
    </lineage>
</organism>
<sequence>MNAAAPGRHRVYVYLHYLAPRLADLRSPGIDLWFFTNDDTPNMTEQTIC</sequence>
<evidence type="ECO:0000313" key="1">
    <source>
        <dbReference type="EMBL" id="GJA55960.1"/>
    </source>
</evidence>
<accession>A0AAI9KV46</accession>
<dbReference type="EMBL" id="BPNL01000046">
    <property type="protein sequence ID" value="GJA55960.1"/>
    <property type="molecule type" value="Genomic_DNA"/>
</dbReference>
<reference evidence="1" key="1">
    <citation type="submission" date="2021-07" db="EMBL/GenBank/DDBJ databases">
        <title>Draft genome sequence of carbapenem-resistant Aeromonas spp. in Japan.</title>
        <authorList>
            <person name="Maehana S."/>
            <person name="Suzuki M."/>
            <person name="Kitasato H."/>
        </authorList>
    </citation>
    <scope>NUCLEOTIDE SEQUENCE</scope>
    <source>
        <strain evidence="1">KAM348</strain>
    </source>
</reference>
<name>A0AAI9KV46_AERCA</name>
<evidence type="ECO:0000313" key="2">
    <source>
        <dbReference type="Proteomes" id="UP000887009"/>
    </source>
</evidence>
<comment type="caution">
    <text evidence="1">The sequence shown here is derived from an EMBL/GenBank/DDBJ whole genome shotgun (WGS) entry which is preliminary data.</text>
</comment>
<dbReference type="AlphaFoldDB" id="A0AAI9KV46"/>
<gene>
    <name evidence="1" type="ORF">KAM348_33830</name>
</gene>
<protein>
    <submittedName>
        <fullName evidence="1">Uncharacterized protein</fullName>
    </submittedName>
</protein>
<dbReference type="Proteomes" id="UP000887009">
    <property type="component" value="Unassembled WGS sequence"/>
</dbReference>